<dbReference type="Proteomes" id="UP000234460">
    <property type="component" value="Chromosome LMANV2"/>
</dbReference>
<dbReference type="EMBL" id="OEJX01000012">
    <property type="protein sequence ID" value="SOR60710.1"/>
    <property type="molecule type" value="Genomic_DNA"/>
</dbReference>
<evidence type="ECO:0000313" key="1">
    <source>
        <dbReference type="EMBL" id="SOR60710.1"/>
    </source>
</evidence>
<accession>A0AAQ1NVA7</accession>
<evidence type="ECO:0000313" key="2">
    <source>
        <dbReference type="Proteomes" id="UP000234460"/>
    </source>
</evidence>
<dbReference type="AlphaFoldDB" id="A0AAQ1NVA7"/>
<gene>
    <name evidence="1" type="ORF">LMANV2_20065</name>
</gene>
<organism evidence="1 2">
    <name type="scientific">Leptospira interrogans serovar Manilae</name>
    <dbReference type="NCBI Taxonomy" id="214675"/>
    <lineage>
        <taxon>Bacteria</taxon>
        <taxon>Pseudomonadati</taxon>
        <taxon>Spirochaetota</taxon>
        <taxon>Spirochaetia</taxon>
        <taxon>Leptospirales</taxon>
        <taxon>Leptospiraceae</taxon>
        <taxon>Leptospira</taxon>
    </lineage>
</organism>
<comment type="caution">
    <text evidence="1">The sequence shown here is derived from an EMBL/GenBank/DDBJ whole genome shotgun (WGS) entry which is preliminary data.</text>
</comment>
<reference evidence="1 2" key="1">
    <citation type="submission" date="2017-11" db="EMBL/GenBank/DDBJ databases">
        <authorList>
            <person name="Lechat P."/>
        </authorList>
    </citation>
    <scope>NUCLEOTIDE SEQUENCE [LARGE SCALE GENOMIC DNA]</scope>
    <source>
        <strain evidence="1">L495</strain>
    </source>
</reference>
<protein>
    <submittedName>
        <fullName evidence="1">Uncharacterized protein</fullName>
    </submittedName>
</protein>
<name>A0AAQ1NVA7_LEPIR</name>
<proteinExistence type="predicted"/>
<sequence>MIKLTVLNFLEISNLYIVEYHEFLNKPKFRNRILDTLFYRSSNLRLDVLFIHNS</sequence>